<dbReference type="OrthoDB" id="10053328at2759"/>
<dbReference type="Proteomes" id="UP000663829">
    <property type="component" value="Unassembled WGS sequence"/>
</dbReference>
<dbReference type="EMBL" id="CAJOBC010000288">
    <property type="protein sequence ID" value="CAF3566381.1"/>
    <property type="molecule type" value="Genomic_DNA"/>
</dbReference>
<dbReference type="EMBL" id="CAJNOQ010000288">
    <property type="protein sequence ID" value="CAF0782898.1"/>
    <property type="molecule type" value="Genomic_DNA"/>
</dbReference>
<dbReference type="Proteomes" id="UP000681722">
    <property type="component" value="Unassembled WGS sequence"/>
</dbReference>
<dbReference type="AlphaFoldDB" id="A0A813RIT6"/>
<feature type="coiled-coil region" evidence="1">
    <location>
        <begin position="212"/>
        <end position="335"/>
    </location>
</feature>
<keyword evidence="1" id="KW-0175">Coiled coil</keyword>
<evidence type="ECO:0000313" key="4">
    <source>
        <dbReference type="Proteomes" id="UP000663829"/>
    </source>
</evidence>
<protein>
    <submittedName>
        <fullName evidence="2">Uncharacterized protein</fullName>
    </submittedName>
</protein>
<evidence type="ECO:0000256" key="1">
    <source>
        <dbReference type="SAM" id="Coils"/>
    </source>
</evidence>
<sequence>MNQLVSQHPLAPHLDNQQKVKVTQYLVSQNPLITSSIGQVAQNDLMSPRSSETSEVWVEPSSVSLTSLLSYQDVLNAIEREFHLHEGQEREMIMKLWLKTQTMLSLLRRYRYLLQDLNLDDKDFVGGMKRIREMIYFGDRDLHYLREQIARLEDQNRVLEEEFREQLQKIHQEKNEQITRLKQIIDRACPPPVEFSDNGHELTYSSGNQELLQRFMEQNVELQRDIETLRTKLECTFILLNEKLDNTSPSSNSVLQIAVEQCRQAEYQLQELKFKSTTQQEENDLLRYLANAGQQALEREISRVKHELHATEKKITELERRFENADENVQFSIERLKLKCDVLRSHIDSCNKRLSEAGSRQSNGIDNNNLEQIIEQNGNRTGSNNADILMLHKELERLRVQNEHLTNELNSTHSVQLENELILLRERYNEMSEYSNFELNTMKNLLKEEKEKRILLERQLYETNPNEPRINLDMLENERRRSTQLEHELLTLKMKYEDVCERVTGTTLHLEHVKMVLDQTLKRCDQLEKEKAKDRYFISIICYREQTDRERREGQIRTEQLQNEIKRLKDALTHKQEIIFEKDRIIQDTQINNKEIQLEKQTAEERIANEYKRYSELIERTDVINVDTTGGVSSDNQRFNDFKTKVNSAFSLNDLEKQLIFEKATKESLQVQIKLLEDENADLRDIMLQMRKRTHDGRKDERDRGDEINQLIARAEFNARQYMTNFNISPLDANFNTPPHTLTLPSSPLSTPIKMASPIST</sequence>
<feature type="coiled-coil region" evidence="1">
    <location>
        <begin position="142"/>
        <end position="184"/>
    </location>
</feature>
<evidence type="ECO:0000313" key="3">
    <source>
        <dbReference type="EMBL" id="CAF3566381.1"/>
    </source>
</evidence>
<feature type="coiled-coil region" evidence="1">
    <location>
        <begin position="652"/>
        <end position="693"/>
    </location>
</feature>
<gene>
    <name evidence="2" type="ORF">GPM918_LOCUS2570</name>
    <name evidence="3" type="ORF">SRO942_LOCUS2570</name>
</gene>
<keyword evidence="4" id="KW-1185">Reference proteome</keyword>
<name>A0A813RIT6_9BILA</name>
<reference evidence="2" key="1">
    <citation type="submission" date="2021-02" db="EMBL/GenBank/DDBJ databases">
        <authorList>
            <person name="Nowell W R."/>
        </authorList>
    </citation>
    <scope>NUCLEOTIDE SEQUENCE</scope>
</reference>
<comment type="caution">
    <text evidence="2">The sequence shown here is derived from an EMBL/GenBank/DDBJ whole genome shotgun (WGS) entry which is preliminary data.</text>
</comment>
<organism evidence="2 4">
    <name type="scientific">Didymodactylos carnosus</name>
    <dbReference type="NCBI Taxonomy" id="1234261"/>
    <lineage>
        <taxon>Eukaryota</taxon>
        <taxon>Metazoa</taxon>
        <taxon>Spiralia</taxon>
        <taxon>Gnathifera</taxon>
        <taxon>Rotifera</taxon>
        <taxon>Eurotatoria</taxon>
        <taxon>Bdelloidea</taxon>
        <taxon>Philodinida</taxon>
        <taxon>Philodinidae</taxon>
        <taxon>Didymodactylos</taxon>
    </lineage>
</organism>
<feature type="coiled-coil region" evidence="1">
    <location>
        <begin position="439"/>
        <end position="620"/>
    </location>
</feature>
<accession>A0A813RIT6</accession>
<proteinExistence type="predicted"/>
<evidence type="ECO:0000313" key="2">
    <source>
        <dbReference type="EMBL" id="CAF0782898.1"/>
    </source>
</evidence>